<keyword evidence="2" id="KW-1185">Reference proteome</keyword>
<name>A0AAV5IMD1_9ROSI</name>
<protein>
    <submittedName>
        <fullName evidence="1">Uncharacterized protein</fullName>
    </submittedName>
</protein>
<sequence>MASFLTRHFPWFPCLGSYYLKWWTRENHEIKYLNK</sequence>
<evidence type="ECO:0000313" key="1">
    <source>
        <dbReference type="EMBL" id="GKU99861.1"/>
    </source>
</evidence>
<gene>
    <name evidence="1" type="ORF">SLEP1_g12644</name>
</gene>
<proteinExistence type="predicted"/>
<reference evidence="1 2" key="1">
    <citation type="journal article" date="2021" name="Commun. Biol.">
        <title>The genome of Shorea leprosula (Dipterocarpaceae) highlights the ecological relevance of drought in aseasonal tropical rainforests.</title>
        <authorList>
            <person name="Ng K.K.S."/>
            <person name="Kobayashi M.J."/>
            <person name="Fawcett J.A."/>
            <person name="Hatakeyama M."/>
            <person name="Paape T."/>
            <person name="Ng C.H."/>
            <person name="Ang C.C."/>
            <person name="Tnah L.H."/>
            <person name="Lee C.T."/>
            <person name="Nishiyama T."/>
            <person name="Sese J."/>
            <person name="O'Brien M.J."/>
            <person name="Copetti D."/>
            <person name="Mohd Noor M.I."/>
            <person name="Ong R.C."/>
            <person name="Putra M."/>
            <person name="Sireger I.Z."/>
            <person name="Indrioko S."/>
            <person name="Kosugi Y."/>
            <person name="Izuno A."/>
            <person name="Isagi Y."/>
            <person name="Lee S.L."/>
            <person name="Shimizu K.K."/>
        </authorList>
    </citation>
    <scope>NUCLEOTIDE SEQUENCE [LARGE SCALE GENOMIC DNA]</scope>
    <source>
        <strain evidence="1">214</strain>
    </source>
</reference>
<evidence type="ECO:0000313" key="2">
    <source>
        <dbReference type="Proteomes" id="UP001054252"/>
    </source>
</evidence>
<dbReference type="EMBL" id="BPVZ01000014">
    <property type="protein sequence ID" value="GKU99861.1"/>
    <property type="molecule type" value="Genomic_DNA"/>
</dbReference>
<organism evidence="1 2">
    <name type="scientific">Rubroshorea leprosula</name>
    <dbReference type="NCBI Taxonomy" id="152421"/>
    <lineage>
        <taxon>Eukaryota</taxon>
        <taxon>Viridiplantae</taxon>
        <taxon>Streptophyta</taxon>
        <taxon>Embryophyta</taxon>
        <taxon>Tracheophyta</taxon>
        <taxon>Spermatophyta</taxon>
        <taxon>Magnoliopsida</taxon>
        <taxon>eudicotyledons</taxon>
        <taxon>Gunneridae</taxon>
        <taxon>Pentapetalae</taxon>
        <taxon>rosids</taxon>
        <taxon>malvids</taxon>
        <taxon>Malvales</taxon>
        <taxon>Dipterocarpaceae</taxon>
        <taxon>Rubroshorea</taxon>
    </lineage>
</organism>
<dbReference type="Proteomes" id="UP001054252">
    <property type="component" value="Unassembled WGS sequence"/>
</dbReference>
<accession>A0AAV5IMD1</accession>
<dbReference type="AlphaFoldDB" id="A0AAV5IMD1"/>
<comment type="caution">
    <text evidence="1">The sequence shown here is derived from an EMBL/GenBank/DDBJ whole genome shotgun (WGS) entry which is preliminary data.</text>
</comment>